<keyword evidence="3 7" id="KW-0547">Nucleotide-binding</keyword>
<comment type="function">
    <text evidence="7">Acts as a chaperone.</text>
</comment>
<dbReference type="InterPro" id="IPR012725">
    <property type="entry name" value="Chaperone_DnaK"/>
</dbReference>
<comment type="induction">
    <text evidence="7">By stress conditions e.g. heat shock.</text>
</comment>
<sequence length="631" mass="68959">MAKILGIDLGTTNSAMAFIEGGEPRVIENKEGNRTTPSIVAVSKSGDRIAGLLAKRQAVTNEKNTIFSAKRLIGRRFADVEVQRDRKTLPYEIKEAANGGVEIKMGDKWYSPQEIAAMVLQKLKADAEEKLGEKITEAIITVPAYFDDGQRQATKDAGEIAGFTVKRIINEPTAAALAYGINKKKNEKIVVYDFGGGTFDVSVLEIGDDTIEVKATGGDTHLGGDDFDQTIMHWLIDEFKKDQGIDLAKDVLALQRLKEGAEKAKHELSSTGETEINIPFITVSEDGPRHLNIKLSRAKLEELVGEHITRSIELTKKTVADAKFAISDIDEVVLVGGQTRMPKMQEEVKKLFGKEPHKGVNPDEVVAIGAAVQGGVLQGEVKDILLLDVIPLSLGIETMGGVFTKMIEKNTTIPVSKTQVFSTAADNQPSVEVHVLQGEREMANDNKALGRFMLDGIPPAPRGVPQVEVSFDIDANGILHVKAKDKATNKEQSIRIEASSGLSKEEIERMKQDAQVHAEEDKKKREAVETKNVTDTLLYTAEKTKKEFSDKMKEEVKKELDEKIDALTKVKDGGDTDAIKKASEELSQTLQKIGAEMYQQKGADAPQGEAAAENAEKEKEGPVEGEFEEGK</sequence>
<dbReference type="SUPFAM" id="SSF100934">
    <property type="entry name" value="Heat shock protein 70kD (HSP70), C-terminal subdomain"/>
    <property type="match status" value="1"/>
</dbReference>
<protein>
    <recommendedName>
        <fullName evidence="7">Chaperone protein DnaK</fullName>
    </recommendedName>
    <alternativeName>
        <fullName evidence="7">HSP70</fullName>
    </alternativeName>
    <alternativeName>
        <fullName evidence="7">Heat shock 70 kDa protein</fullName>
    </alternativeName>
    <alternativeName>
        <fullName evidence="7">Heat shock protein 70</fullName>
    </alternativeName>
</protein>
<dbReference type="NCBIfam" id="NF001413">
    <property type="entry name" value="PRK00290.1"/>
    <property type="match status" value="1"/>
</dbReference>
<evidence type="ECO:0000256" key="6">
    <source>
        <dbReference type="ARBA" id="ARBA00023186"/>
    </source>
</evidence>
<comment type="similarity">
    <text evidence="1 7 8">Belongs to the heat shock protein 70 family.</text>
</comment>
<evidence type="ECO:0000256" key="1">
    <source>
        <dbReference type="ARBA" id="ARBA00007381"/>
    </source>
</evidence>
<evidence type="ECO:0000256" key="4">
    <source>
        <dbReference type="ARBA" id="ARBA00022840"/>
    </source>
</evidence>
<dbReference type="PROSITE" id="PS00329">
    <property type="entry name" value="HSP70_2"/>
    <property type="match status" value="1"/>
</dbReference>
<dbReference type="GO" id="GO:0140662">
    <property type="term" value="F:ATP-dependent protein folding chaperone"/>
    <property type="evidence" value="ECO:0007669"/>
    <property type="project" value="InterPro"/>
</dbReference>
<dbReference type="FunFam" id="3.30.420.40:FF:000004">
    <property type="entry name" value="Molecular chaperone DnaK"/>
    <property type="match status" value="1"/>
</dbReference>
<evidence type="ECO:0000256" key="9">
    <source>
        <dbReference type="SAM" id="MobiDB-lite"/>
    </source>
</evidence>
<dbReference type="Gene3D" id="2.60.34.10">
    <property type="entry name" value="Substrate Binding Domain Of DNAk, Chain A, domain 1"/>
    <property type="match status" value="1"/>
</dbReference>
<dbReference type="HAMAP" id="MF_00332">
    <property type="entry name" value="DnaK"/>
    <property type="match status" value="1"/>
</dbReference>
<dbReference type="Gene3D" id="1.20.1270.10">
    <property type="match status" value="1"/>
</dbReference>
<dbReference type="FunFam" id="3.90.640.10:FF:000003">
    <property type="entry name" value="Molecular chaperone DnaK"/>
    <property type="match status" value="1"/>
</dbReference>
<dbReference type="PRINTS" id="PR00301">
    <property type="entry name" value="HEATSHOCK70"/>
</dbReference>
<dbReference type="Gene3D" id="3.30.420.40">
    <property type="match status" value="2"/>
</dbReference>
<dbReference type="Proteomes" id="UP000176639">
    <property type="component" value="Unassembled WGS sequence"/>
</dbReference>
<keyword evidence="6 7" id="KW-0143">Chaperone</keyword>
<dbReference type="InterPro" id="IPR018181">
    <property type="entry name" value="Heat_shock_70_CS"/>
</dbReference>
<dbReference type="SUPFAM" id="SSF53067">
    <property type="entry name" value="Actin-like ATPase domain"/>
    <property type="match status" value="2"/>
</dbReference>
<dbReference type="PROSITE" id="PS01036">
    <property type="entry name" value="HSP70_3"/>
    <property type="match status" value="1"/>
</dbReference>
<dbReference type="Pfam" id="PF00012">
    <property type="entry name" value="HSP70"/>
    <property type="match status" value="1"/>
</dbReference>
<dbReference type="InterPro" id="IPR013126">
    <property type="entry name" value="Hsp_70_fam"/>
</dbReference>
<keyword evidence="4 7" id="KW-0067">ATP-binding</keyword>
<evidence type="ECO:0000256" key="8">
    <source>
        <dbReference type="RuleBase" id="RU003322"/>
    </source>
</evidence>
<feature type="compositionally biased region" description="Basic and acidic residues" evidence="9">
    <location>
        <begin position="614"/>
        <end position="631"/>
    </location>
</feature>
<dbReference type="PANTHER" id="PTHR19375">
    <property type="entry name" value="HEAT SHOCK PROTEIN 70KDA"/>
    <property type="match status" value="1"/>
</dbReference>
<comment type="caution">
    <text evidence="10">The sequence shown here is derived from an EMBL/GenBank/DDBJ whole genome shotgun (WGS) entry which is preliminary data.</text>
</comment>
<evidence type="ECO:0000256" key="7">
    <source>
        <dbReference type="HAMAP-Rule" id="MF_00332"/>
    </source>
</evidence>
<dbReference type="InterPro" id="IPR043129">
    <property type="entry name" value="ATPase_NBD"/>
</dbReference>
<dbReference type="PROSITE" id="PS00297">
    <property type="entry name" value="HSP70_1"/>
    <property type="match status" value="1"/>
</dbReference>
<organism evidence="10 11">
    <name type="scientific">Candidatus Azambacteria bacterium RBG_16_47_10</name>
    <dbReference type="NCBI Taxonomy" id="1797292"/>
    <lineage>
        <taxon>Bacteria</taxon>
        <taxon>Candidatus Azamiibacteriota</taxon>
    </lineage>
</organism>
<keyword evidence="5 7" id="KW-0346">Stress response</keyword>
<keyword evidence="2 7" id="KW-0597">Phosphoprotein</keyword>
<dbReference type="FunFam" id="2.60.34.10:FF:000014">
    <property type="entry name" value="Chaperone protein DnaK HSP70"/>
    <property type="match status" value="1"/>
</dbReference>
<dbReference type="GO" id="GO:0051082">
    <property type="term" value="F:unfolded protein binding"/>
    <property type="evidence" value="ECO:0007669"/>
    <property type="project" value="InterPro"/>
</dbReference>
<dbReference type="GO" id="GO:0005524">
    <property type="term" value="F:ATP binding"/>
    <property type="evidence" value="ECO:0007669"/>
    <property type="project" value="UniProtKB-UniRule"/>
</dbReference>
<accession>A0A1F5AZ55</accession>
<evidence type="ECO:0000256" key="5">
    <source>
        <dbReference type="ARBA" id="ARBA00023016"/>
    </source>
</evidence>
<gene>
    <name evidence="7" type="primary">dnaK</name>
    <name evidence="10" type="ORF">A2Z10_03705</name>
</gene>
<dbReference type="NCBIfam" id="TIGR02350">
    <property type="entry name" value="prok_dnaK"/>
    <property type="match status" value="1"/>
</dbReference>
<dbReference type="FunFam" id="1.20.1270.10:FF:000001">
    <property type="entry name" value="Molecular chaperone DnaK"/>
    <property type="match status" value="1"/>
</dbReference>
<proteinExistence type="evidence at transcript level"/>
<reference evidence="10 11" key="1">
    <citation type="journal article" date="2016" name="Nat. Commun.">
        <title>Thousands of microbial genomes shed light on interconnected biogeochemical processes in an aquifer system.</title>
        <authorList>
            <person name="Anantharaman K."/>
            <person name="Brown C.T."/>
            <person name="Hug L.A."/>
            <person name="Sharon I."/>
            <person name="Castelle C.J."/>
            <person name="Probst A.J."/>
            <person name="Thomas B.C."/>
            <person name="Singh A."/>
            <person name="Wilkins M.J."/>
            <person name="Karaoz U."/>
            <person name="Brodie E.L."/>
            <person name="Williams K.H."/>
            <person name="Hubbard S.S."/>
            <person name="Banfield J.F."/>
        </authorList>
    </citation>
    <scope>NUCLEOTIDE SEQUENCE [LARGE SCALE GENOMIC DNA]</scope>
</reference>
<name>A0A1F5AZ55_9BACT</name>
<dbReference type="EMBL" id="MEYI01000032">
    <property type="protein sequence ID" value="OGD23672.1"/>
    <property type="molecule type" value="Genomic_DNA"/>
</dbReference>
<evidence type="ECO:0000256" key="3">
    <source>
        <dbReference type="ARBA" id="ARBA00022741"/>
    </source>
</evidence>
<dbReference type="CDD" id="cd10234">
    <property type="entry name" value="ASKHA_NBD_HSP70_DnaK-like"/>
    <property type="match status" value="1"/>
</dbReference>
<feature type="modified residue" description="Phosphothreonine; by autocatalysis" evidence="7">
    <location>
        <position position="198"/>
    </location>
</feature>
<evidence type="ECO:0000313" key="10">
    <source>
        <dbReference type="EMBL" id="OGD23672.1"/>
    </source>
</evidence>
<evidence type="ECO:0000256" key="2">
    <source>
        <dbReference type="ARBA" id="ARBA00022553"/>
    </source>
</evidence>
<feature type="region of interest" description="Disordered" evidence="9">
    <location>
        <begin position="598"/>
        <end position="631"/>
    </location>
</feature>
<evidence type="ECO:0000313" key="11">
    <source>
        <dbReference type="Proteomes" id="UP000176639"/>
    </source>
</evidence>
<dbReference type="InterPro" id="IPR029047">
    <property type="entry name" value="HSP70_peptide-bd_sf"/>
</dbReference>
<dbReference type="SUPFAM" id="SSF100920">
    <property type="entry name" value="Heat shock protein 70kD (HSP70), peptide-binding domain"/>
    <property type="match status" value="1"/>
</dbReference>
<dbReference type="Gene3D" id="3.90.640.10">
    <property type="entry name" value="Actin, Chain A, domain 4"/>
    <property type="match status" value="1"/>
</dbReference>
<dbReference type="InterPro" id="IPR029048">
    <property type="entry name" value="HSP70_C_sf"/>
</dbReference>
<dbReference type="AlphaFoldDB" id="A0A1F5AZ55"/>